<evidence type="ECO:0000256" key="7">
    <source>
        <dbReference type="RuleBase" id="RU000405"/>
    </source>
</evidence>
<evidence type="ECO:0000313" key="11">
    <source>
        <dbReference type="Proteomes" id="UP001054857"/>
    </source>
</evidence>
<sequence>QAGGAGAGVGRPMGQEESSCAVGSGPEGTSLPPPPPPGAAGGLSGELPDAGGCRWHEVHVKPCFDPMSSEPLIMVIQTDVTSKVRAEEVLARVLEAEHRLLADIFPTHVVAAMTQRRQHEAERERNGLRLLKHIQDPAVVATAHESVTVLFSDIKGFTEMCKQVPPAAVMTFLNDLYTRFDSLTDVYGVYKVETIGDCYMVAGGLMERDEEGYGRAVRGQGNSDPLHAMRVVDFARAMLEEAAKVALPSTGEPVQVRVGLHSGSVMSGVVGTKMPRFCLFGDTINTASRMESTGRPGAIHISAATRRLLPPEEDEEGWAASGGVEVKGKGRMETFVWSAQSPGAGRQRRGKQQRAMLLATLGALPPLEQPGSSAAGPRQPRAAAAGGQSGSGAAGAATCSPTGGGASMSSPFNAIATVC</sequence>
<feature type="non-terminal residue" evidence="10">
    <location>
        <position position="1"/>
    </location>
</feature>
<evidence type="ECO:0000259" key="9">
    <source>
        <dbReference type="PROSITE" id="PS50125"/>
    </source>
</evidence>
<dbReference type="SMART" id="SM00044">
    <property type="entry name" value="CYCc"/>
    <property type="match status" value="1"/>
</dbReference>
<feature type="region of interest" description="Disordered" evidence="8">
    <location>
        <begin position="1"/>
        <end position="48"/>
    </location>
</feature>
<evidence type="ECO:0000256" key="8">
    <source>
        <dbReference type="SAM" id="MobiDB-lite"/>
    </source>
</evidence>
<comment type="similarity">
    <text evidence="7">Belongs to the adenylyl cyclase class-4/guanylyl cyclase family.</text>
</comment>
<dbReference type="PROSITE" id="PS00452">
    <property type="entry name" value="GUANYLATE_CYCLASE_1"/>
    <property type="match status" value="1"/>
</dbReference>
<dbReference type="Proteomes" id="UP001054857">
    <property type="component" value="Unassembled WGS sequence"/>
</dbReference>
<proteinExistence type="inferred from homology"/>
<dbReference type="InterPro" id="IPR001054">
    <property type="entry name" value="A/G_cyclase"/>
</dbReference>
<dbReference type="GO" id="GO:0035556">
    <property type="term" value="P:intracellular signal transduction"/>
    <property type="evidence" value="ECO:0007669"/>
    <property type="project" value="InterPro"/>
</dbReference>
<dbReference type="CDD" id="cd07302">
    <property type="entry name" value="CHD"/>
    <property type="match status" value="1"/>
</dbReference>
<evidence type="ECO:0000256" key="3">
    <source>
        <dbReference type="ARBA" id="ARBA00022741"/>
    </source>
</evidence>
<keyword evidence="3" id="KW-0547">Nucleotide-binding</keyword>
<keyword evidence="2" id="KW-0812">Transmembrane</keyword>
<accession>A0AAD3DUX8</accession>
<gene>
    <name evidence="10" type="ORF">Agub_g10364</name>
</gene>
<organism evidence="10 11">
    <name type="scientific">Astrephomene gubernaculifera</name>
    <dbReference type="NCBI Taxonomy" id="47775"/>
    <lineage>
        <taxon>Eukaryota</taxon>
        <taxon>Viridiplantae</taxon>
        <taxon>Chlorophyta</taxon>
        <taxon>core chlorophytes</taxon>
        <taxon>Chlorophyceae</taxon>
        <taxon>CS clade</taxon>
        <taxon>Chlamydomonadales</taxon>
        <taxon>Astrephomenaceae</taxon>
        <taxon>Astrephomene</taxon>
    </lineage>
</organism>
<dbReference type="GO" id="GO:0000166">
    <property type="term" value="F:nucleotide binding"/>
    <property type="evidence" value="ECO:0007669"/>
    <property type="project" value="UniProtKB-KW"/>
</dbReference>
<evidence type="ECO:0000256" key="1">
    <source>
        <dbReference type="ARBA" id="ARBA00004370"/>
    </source>
</evidence>
<dbReference type="EMBL" id="BMAR01000023">
    <property type="protein sequence ID" value="GFR48461.1"/>
    <property type="molecule type" value="Genomic_DNA"/>
</dbReference>
<dbReference type="Pfam" id="PF00211">
    <property type="entry name" value="Guanylate_cyc"/>
    <property type="match status" value="1"/>
</dbReference>
<feature type="compositionally biased region" description="Gly residues" evidence="8">
    <location>
        <begin position="1"/>
        <end position="11"/>
    </location>
</feature>
<feature type="compositionally biased region" description="Low complexity" evidence="8">
    <location>
        <begin position="372"/>
        <end position="386"/>
    </location>
</feature>
<dbReference type="InterPro" id="IPR018297">
    <property type="entry name" value="A/G_cyclase_CS"/>
</dbReference>
<dbReference type="SUPFAM" id="SSF55073">
    <property type="entry name" value="Nucleotide cyclase"/>
    <property type="match status" value="1"/>
</dbReference>
<keyword evidence="4" id="KW-1133">Transmembrane helix</keyword>
<keyword evidence="6 7" id="KW-0456">Lyase</keyword>
<reference evidence="10 11" key="1">
    <citation type="journal article" date="2021" name="Sci. Rep.">
        <title>Genome sequencing of the multicellular alga Astrephomene provides insights into convergent evolution of germ-soma differentiation.</title>
        <authorList>
            <person name="Yamashita S."/>
            <person name="Yamamoto K."/>
            <person name="Matsuzaki R."/>
            <person name="Suzuki S."/>
            <person name="Yamaguchi H."/>
            <person name="Hirooka S."/>
            <person name="Minakuchi Y."/>
            <person name="Miyagishima S."/>
            <person name="Kawachi M."/>
            <person name="Toyoda A."/>
            <person name="Nozaki H."/>
        </authorList>
    </citation>
    <scope>NUCLEOTIDE SEQUENCE [LARGE SCALE GENOMIC DNA]</scope>
    <source>
        <strain evidence="10 11">NIES-4017</strain>
    </source>
</reference>
<dbReference type="AlphaFoldDB" id="A0AAD3DUX8"/>
<evidence type="ECO:0000256" key="4">
    <source>
        <dbReference type="ARBA" id="ARBA00022989"/>
    </source>
</evidence>
<dbReference type="GO" id="GO:0001653">
    <property type="term" value="F:peptide receptor activity"/>
    <property type="evidence" value="ECO:0007669"/>
    <property type="project" value="TreeGrafter"/>
</dbReference>
<dbReference type="Gene3D" id="3.30.70.1230">
    <property type="entry name" value="Nucleotide cyclase"/>
    <property type="match status" value="1"/>
</dbReference>
<comment type="caution">
    <text evidence="10">The sequence shown here is derived from an EMBL/GenBank/DDBJ whole genome shotgun (WGS) entry which is preliminary data.</text>
</comment>
<dbReference type="PROSITE" id="PS50125">
    <property type="entry name" value="GUANYLATE_CYCLASE_2"/>
    <property type="match status" value="1"/>
</dbReference>
<dbReference type="FunFam" id="3.30.70.1230:FF:000057">
    <property type="entry name" value="Guanylate cyclase"/>
    <property type="match status" value="1"/>
</dbReference>
<dbReference type="GO" id="GO:0005886">
    <property type="term" value="C:plasma membrane"/>
    <property type="evidence" value="ECO:0007669"/>
    <property type="project" value="TreeGrafter"/>
</dbReference>
<evidence type="ECO:0000256" key="5">
    <source>
        <dbReference type="ARBA" id="ARBA00023136"/>
    </source>
</evidence>
<feature type="region of interest" description="Disordered" evidence="8">
    <location>
        <begin position="364"/>
        <end position="407"/>
    </location>
</feature>
<keyword evidence="5" id="KW-0472">Membrane</keyword>
<evidence type="ECO:0000256" key="2">
    <source>
        <dbReference type="ARBA" id="ARBA00022692"/>
    </source>
</evidence>
<dbReference type="PANTHER" id="PTHR11920">
    <property type="entry name" value="GUANYLYL CYCLASE"/>
    <property type="match status" value="1"/>
</dbReference>
<dbReference type="GO" id="GO:0004383">
    <property type="term" value="F:guanylate cyclase activity"/>
    <property type="evidence" value="ECO:0007669"/>
    <property type="project" value="TreeGrafter"/>
</dbReference>
<comment type="subcellular location">
    <subcellularLocation>
        <location evidence="1">Membrane</location>
    </subcellularLocation>
</comment>
<keyword evidence="11" id="KW-1185">Reference proteome</keyword>
<dbReference type="PANTHER" id="PTHR11920:SF335">
    <property type="entry name" value="GUANYLATE CYCLASE"/>
    <property type="match status" value="1"/>
</dbReference>
<evidence type="ECO:0000313" key="10">
    <source>
        <dbReference type="EMBL" id="GFR48461.1"/>
    </source>
</evidence>
<dbReference type="GO" id="GO:0007168">
    <property type="term" value="P:receptor guanylyl cyclase signaling pathway"/>
    <property type="evidence" value="ECO:0007669"/>
    <property type="project" value="TreeGrafter"/>
</dbReference>
<dbReference type="GO" id="GO:0004016">
    <property type="term" value="F:adenylate cyclase activity"/>
    <property type="evidence" value="ECO:0007669"/>
    <property type="project" value="TreeGrafter"/>
</dbReference>
<name>A0AAD3DUX8_9CHLO</name>
<feature type="domain" description="Guanylate cyclase" evidence="9">
    <location>
        <begin position="148"/>
        <end position="291"/>
    </location>
</feature>
<dbReference type="InterPro" id="IPR050401">
    <property type="entry name" value="Cyclic_nucleotide_synthase"/>
</dbReference>
<dbReference type="InterPro" id="IPR029787">
    <property type="entry name" value="Nucleotide_cyclase"/>
</dbReference>
<evidence type="ECO:0000256" key="6">
    <source>
        <dbReference type="ARBA" id="ARBA00023239"/>
    </source>
</evidence>
<protein>
    <recommendedName>
        <fullName evidence="9">Guanylate cyclase domain-containing protein</fullName>
    </recommendedName>
</protein>